<evidence type="ECO:0000259" key="4">
    <source>
        <dbReference type="SMART" id="SM01217"/>
    </source>
</evidence>
<dbReference type="InterPro" id="IPR017853">
    <property type="entry name" value="GH"/>
</dbReference>
<dbReference type="SUPFAM" id="SSF52279">
    <property type="entry name" value="Beta-D-glucan exohydrolase, C-terminal domain"/>
    <property type="match status" value="1"/>
</dbReference>
<evidence type="ECO:0000313" key="6">
    <source>
        <dbReference type="Proteomes" id="UP000535182"/>
    </source>
</evidence>
<dbReference type="PANTHER" id="PTHR42715:SF10">
    <property type="entry name" value="BETA-GLUCOSIDASE"/>
    <property type="match status" value="1"/>
</dbReference>
<dbReference type="InterPro" id="IPR001764">
    <property type="entry name" value="Glyco_hydro_3_N"/>
</dbReference>
<comment type="caution">
    <text evidence="5">The sequence shown here is derived from an EMBL/GenBank/DDBJ whole genome shotgun (WGS) entry which is preliminary data.</text>
</comment>
<accession>A0A9X0U3Z9</accession>
<dbReference type="Pfam" id="PF01915">
    <property type="entry name" value="Glyco_hydro_3_C"/>
    <property type="match status" value="1"/>
</dbReference>
<dbReference type="FunFam" id="2.60.40.10:FF:000495">
    <property type="entry name" value="Periplasmic beta-glucosidase"/>
    <property type="match status" value="1"/>
</dbReference>
<evidence type="ECO:0000256" key="3">
    <source>
        <dbReference type="SAM" id="SignalP"/>
    </source>
</evidence>
<dbReference type="InterPro" id="IPR050288">
    <property type="entry name" value="Cellulose_deg_GH3"/>
</dbReference>
<evidence type="ECO:0000313" key="5">
    <source>
        <dbReference type="EMBL" id="MBB5328869.1"/>
    </source>
</evidence>
<dbReference type="InterPro" id="IPR011658">
    <property type="entry name" value="PA14_dom"/>
</dbReference>
<comment type="similarity">
    <text evidence="1">Belongs to the glycosyl hydrolase 3 family.</text>
</comment>
<dbReference type="SUPFAM" id="SSF51445">
    <property type="entry name" value="(Trans)glycosidases"/>
    <property type="match status" value="1"/>
</dbReference>
<keyword evidence="2 5" id="KW-0378">Hydrolase</keyword>
<dbReference type="InterPro" id="IPR036881">
    <property type="entry name" value="Glyco_hydro_3_C_sf"/>
</dbReference>
<dbReference type="EMBL" id="JACHEB010000005">
    <property type="protein sequence ID" value="MBB5328869.1"/>
    <property type="molecule type" value="Genomic_DNA"/>
</dbReference>
<dbReference type="PANTHER" id="PTHR42715">
    <property type="entry name" value="BETA-GLUCOSIDASE"/>
    <property type="match status" value="1"/>
</dbReference>
<feature type="signal peptide" evidence="3">
    <location>
        <begin position="1"/>
        <end position="28"/>
    </location>
</feature>
<evidence type="ECO:0000256" key="2">
    <source>
        <dbReference type="ARBA" id="ARBA00022801"/>
    </source>
</evidence>
<dbReference type="PRINTS" id="PR00133">
    <property type="entry name" value="GLHYDRLASE3"/>
</dbReference>
<dbReference type="SMART" id="SM01217">
    <property type="entry name" value="Fn3_like"/>
    <property type="match status" value="1"/>
</dbReference>
<proteinExistence type="inferred from homology"/>
<dbReference type="Pfam" id="PF00933">
    <property type="entry name" value="Glyco_hydro_3"/>
    <property type="match status" value="1"/>
</dbReference>
<dbReference type="InterPro" id="IPR026891">
    <property type="entry name" value="Fn3-like"/>
</dbReference>
<keyword evidence="5" id="KW-0326">Glycosidase</keyword>
<dbReference type="GO" id="GO:0005975">
    <property type="term" value="P:carbohydrate metabolic process"/>
    <property type="evidence" value="ECO:0007669"/>
    <property type="project" value="InterPro"/>
</dbReference>
<name>A0A9X0U3Z9_9BACT</name>
<protein>
    <submittedName>
        <fullName evidence="5">Beta-glucosidase</fullName>
        <ecNumber evidence="5">3.2.1.21</ecNumber>
    </submittedName>
</protein>
<dbReference type="Gene3D" id="3.40.50.1700">
    <property type="entry name" value="Glycoside hydrolase family 3 C-terminal domain"/>
    <property type="match status" value="1"/>
</dbReference>
<dbReference type="EC" id="3.2.1.21" evidence="5"/>
<keyword evidence="3" id="KW-0732">Signal</keyword>
<feature type="chain" id="PRO_5040848386" evidence="3">
    <location>
        <begin position="29"/>
        <end position="860"/>
    </location>
</feature>
<reference evidence="5 6" key="1">
    <citation type="submission" date="2020-08" db="EMBL/GenBank/DDBJ databases">
        <title>Genomic Encyclopedia of Type Strains, Phase IV (KMG-V): Genome sequencing to study the core and pangenomes of soil and plant-associated prokaryotes.</title>
        <authorList>
            <person name="Whitman W."/>
        </authorList>
    </citation>
    <scope>NUCLEOTIDE SEQUENCE [LARGE SCALE GENOMIC DNA]</scope>
    <source>
        <strain evidence="5 6">X5P2</strain>
    </source>
</reference>
<dbReference type="InterPro" id="IPR036962">
    <property type="entry name" value="Glyco_hydro_3_N_sf"/>
</dbReference>
<dbReference type="Pfam" id="PF14310">
    <property type="entry name" value="Fn3-like"/>
    <property type="match status" value="1"/>
</dbReference>
<evidence type="ECO:0000256" key="1">
    <source>
        <dbReference type="ARBA" id="ARBA00005336"/>
    </source>
</evidence>
<organism evidence="5 6">
    <name type="scientific">Tunturiibacter gelidiferens</name>
    <dbReference type="NCBI Taxonomy" id="3069689"/>
    <lineage>
        <taxon>Bacteria</taxon>
        <taxon>Pseudomonadati</taxon>
        <taxon>Acidobacteriota</taxon>
        <taxon>Terriglobia</taxon>
        <taxon>Terriglobales</taxon>
        <taxon>Acidobacteriaceae</taxon>
        <taxon>Tunturiibacter</taxon>
    </lineage>
</organism>
<dbReference type="Pfam" id="PF07691">
    <property type="entry name" value="PA14"/>
    <property type="match status" value="1"/>
</dbReference>
<dbReference type="RefSeq" id="WP_183976823.1">
    <property type="nucleotide sequence ID" value="NZ_JACHEB010000005.1"/>
</dbReference>
<dbReference type="GO" id="GO:0008422">
    <property type="term" value="F:beta-glucosidase activity"/>
    <property type="evidence" value="ECO:0007669"/>
    <property type="project" value="UniProtKB-EC"/>
</dbReference>
<feature type="domain" description="Fibronectin type III-like" evidence="4">
    <location>
        <begin position="769"/>
        <end position="839"/>
    </location>
</feature>
<dbReference type="Gene3D" id="2.60.120.260">
    <property type="entry name" value="Galactose-binding domain-like"/>
    <property type="match status" value="1"/>
</dbReference>
<keyword evidence="6" id="KW-1185">Reference proteome</keyword>
<dbReference type="AlphaFoldDB" id="A0A9X0U3Z9"/>
<dbReference type="InterPro" id="IPR002772">
    <property type="entry name" value="Glyco_hydro_3_C"/>
</dbReference>
<gene>
    <name evidence="5" type="ORF">HDF14_002485</name>
</gene>
<sequence>MFMRKCPALTYRAIVVGALLLTSIPGLAQFVGNNPQAVDKRVNDLLAKMTLDEKIDLIGGDTPFRTHAVPRLGIPYFQMADGPVGAHIPAPTIAYAAGIGLAASWDRTLAVSIGQQLGRDSRSRGAAFLLGPGVNIYRAPMNGRNFEYFGEDPFLASAIAVGYIQGVQQEGVSATVKHYLGNNSEYLRHDSDSVIDERTLREIYMPVFEAAVKTAKVGAIMDSYNITNGEHMTQNRRLNIDVAKDQWHFPGVIMSDWVSTYDSAADVKGGLDLEMPFGVYYSKDKLLPLLKDGAITEAEIDEKVRRILRVAIDFGWLDRPQLDTNIPRYNLDGRAASLQGALEGAVLLKNDNALPLDKNTLKTIAVIGPTANQTITTGGGSGEVVSFANTNLLVGVSNYVGLQTKVLYARGLRSVNQMSRLTRFTTDAQGTTPGVTHITFAKANLEGEVTGTVTETAMLTAGSTRREPEEQELNALTSHRSASPYVRNTTSSRWTGYYTPTDADKFAIFVQTDGKYRLLVDDVVVFDSSVVPKYILNQTTLDLPPAPHKVVLEQLSQQIGSVSGMRVGIAPLSTVVEKDALEMASHADTVILAVGFNASSESEGGDRTFELPVGQEQLIQQIAAVGKKTIVFITSGGSVDVSNWKDKVQGIFETWYAGEEGGTAAARLLFGQDNPSGHLPISWEKRITDNPSYSSYYPDPGTNKIVYREGIFVGYRGYEHNHVELQYPFGFGLSYTTFSFSKLKTTPLIDGHITVTCDVTNTGNRSGATVAQLYVGQVSPTVDRPVKELRGFERVVLQPGETKHVSFSLEPRSFSYFDVKTSSWRADAGAYDLTLGDSSQDTQQKMTIQIAKPLTVSVSE</sequence>
<dbReference type="Proteomes" id="UP000535182">
    <property type="component" value="Unassembled WGS sequence"/>
</dbReference>
<dbReference type="InterPro" id="IPR013783">
    <property type="entry name" value="Ig-like_fold"/>
</dbReference>
<dbReference type="Gene3D" id="2.60.40.10">
    <property type="entry name" value="Immunoglobulins"/>
    <property type="match status" value="1"/>
</dbReference>
<dbReference type="Gene3D" id="3.20.20.300">
    <property type="entry name" value="Glycoside hydrolase, family 3, N-terminal domain"/>
    <property type="match status" value="1"/>
</dbReference>